<reference evidence="1" key="1">
    <citation type="submission" date="2020-05" db="EMBL/GenBank/DDBJ databases">
        <title>Large-scale comparative analyses of tick genomes elucidate their genetic diversity and vector capacities.</title>
        <authorList>
            <person name="Jia N."/>
            <person name="Wang J."/>
            <person name="Shi W."/>
            <person name="Du L."/>
            <person name="Sun Y."/>
            <person name="Zhan W."/>
            <person name="Jiang J."/>
            <person name="Wang Q."/>
            <person name="Zhang B."/>
            <person name="Ji P."/>
            <person name="Sakyi L.B."/>
            <person name="Cui X."/>
            <person name="Yuan T."/>
            <person name="Jiang B."/>
            <person name="Yang W."/>
            <person name="Lam T.T.-Y."/>
            <person name="Chang Q."/>
            <person name="Ding S."/>
            <person name="Wang X."/>
            <person name="Zhu J."/>
            <person name="Ruan X."/>
            <person name="Zhao L."/>
            <person name="Wei J."/>
            <person name="Que T."/>
            <person name="Du C."/>
            <person name="Cheng J."/>
            <person name="Dai P."/>
            <person name="Han X."/>
            <person name="Huang E."/>
            <person name="Gao Y."/>
            <person name="Liu J."/>
            <person name="Shao H."/>
            <person name="Ye R."/>
            <person name="Li L."/>
            <person name="Wei W."/>
            <person name="Wang X."/>
            <person name="Wang C."/>
            <person name="Yang T."/>
            <person name="Huo Q."/>
            <person name="Li W."/>
            <person name="Guo W."/>
            <person name="Chen H."/>
            <person name="Zhou L."/>
            <person name="Ni X."/>
            <person name="Tian J."/>
            <person name="Zhou Y."/>
            <person name="Sheng Y."/>
            <person name="Liu T."/>
            <person name="Pan Y."/>
            <person name="Xia L."/>
            <person name="Li J."/>
            <person name="Zhao F."/>
            <person name="Cao W."/>
        </authorList>
    </citation>
    <scope>NUCLEOTIDE SEQUENCE</scope>
    <source>
        <strain evidence="1">Dsil-2018</strain>
    </source>
</reference>
<sequence length="644" mass="75168">MNVCKLAQLSPNIKAVFVVYSSKDEDRLHDAEDDDLRRAILRSQEARKSPPNEGAWVEAKDNSNYTRRILGDQLPAVHSRKELECDSVLTTPCRWEDEEPCESDAKRRKKWHTLEHRGPLFAPPYERLPRHVHFYYNGVSLRLSVKAEEVAGFYACMLERDYTSHKAFNENFFRDWRKDMPYLLDYNVRPLYYVNGGSPFCPQATKLRRDRLAQEYGYCIVDGHRQKIANFKIEPPGLFCGRGQHPKMGMVKRRVLPEDVIINIGKEAPVPKPPRGHSWKEVRHDRSVSWLASWNVLGRTKYVTLNASAKLRAEMDVRKYELARKLKSHVPRIRRSYANGWESRDVSVRQRSVALYFIDKLALRAGNEQEEGATANTVGCCSLRVEHITLRELETDSKDGQFMVEFDFPGKDSIRYANTVRVDERVFRNLELFMEHKGPKDDLFDLLTTATLNRHLNKLMEGLTAKVFRTYNASMTFQKQLDILTEAGMSLPEKLLAYNRANRAVAILCNHRRAVPKNFDKQMERIRTMIEKKEEQIRKCELEIEQLEADCSKSKSQNEKLRLNRKGNRLQKLEVQLDKLELQALDKEENKDVALVTSKLNYIDPRISVAWCKTWDVPIEKVYNKTQREKFYWAIETADPNFEF</sequence>
<gene>
    <name evidence="1" type="ORF">HPB49_006618</name>
</gene>
<keyword evidence="2" id="KW-1185">Reference proteome</keyword>
<proteinExistence type="predicted"/>
<protein>
    <submittedName>
        <fullName evidence="1">Uncharacterized protein</fullName>
    </submittedName>
</protein>
<name>A0ACB8CQ89_DERSI</name>
<evidence type="ECO:0000313" key="1">
    <source>
        <dbReference type="EMBL" id="KAH7949230.1"/>
    </source>
</evidence>
<organism evidence="1 2">
    <name type="scientific">Dermacentor silvarum</name>
    <name type="common">Tick</name>
    <dbReference type="NCBI Taxonomy" id="543639"/>
    <lineage>
        <taxon>Eukaryota</taxon>
        <taxon>Metazoa</taxon>
        <taxon>Ecdysozoa</taxon>
        <taxon>Arthropoda</taxon>
        <taxon>Chelicerata</taxon>
        <taxon>Arachnida</taxon>
        <taxon>Acari</taxon>
        <taxon>Parasitiformes</taxon>
        <taxon>Ixodida</taxon>
        <taxon>Ixodoidea</taxon>
        <taxon>Ixodidae</taxon>
        <taxon>Rhipicephalinae</taxon>
        <taxon>Dermacentor</taxon>
    </lineage>
</organism>
<comment type="caution">
    <text evidence="1">The sequence shown here is derived from an EMBL/GenBank/DDBJ whole genome shotgun (WGS) entry which is preliminary data.</text>
</comment>
<evidence type="ECO:0000313" key="2">
    <source>
        <dbReference type="Proteomes" id="UP000821865"/>
    </source>
</evidence>
<accession>A0ACB8CQ89</accession>
<dbReference type="Proteomes" id="UP000821865">
    <property type="component" value="Chromosome 5"/>
</dbReference>
<dbReference type="EMBL" id="CM023474">
    <property type="protein sequence ID" value="KAH7949230.1"/>
    <property type="molecule type" value="Genomic_DNA"/>
</dbReference>